<dbReference type="EMBL" id="JAENJH010000007">
    <property type="protein sequence ID" value="MBK1787476.1"/>
    <property type="molecule type" value="Genomic_DNA"/>
</dbReference>
<evidence type="ECO:0000259" key="3">
    <source>
        <dbReference type="Pfam" id="PF02826"/>
    </source>
</evidence>
<dbReference type="PANTHER" id="PTHR43333">
    <property type="entry name" value="2-HACID_DH_C DOMAIN-CONTAINING PROTEIN"/>
    <property type="match status" value="1"/>
</dbReference>
<dbReference type="RefSeq" id="WP_200322150.1">
    <property type="nucleotide sequence ID" value="NZ_JAENJH010000007.1"/>
</dbReference>
<dbReference type="AlphaFoldDB" id="A0A934QVT9"/>
<dbReference type="PANTHER" id="PTHR43333:SF1">
    <property type="entry name" value="D-ISOMER SPECIFIC 2-HYDROXYACID DEHYDROGENASE NAD-BINDING DOMAIN-CONTAINING PROTEIN"/>
    <property type="match status" value="1"/>
</dbReference>
<keyword evidence="2" id="KW-0520">NAD</keyword>
<dbReference type="CDD" id="cd05300">
    <property type="entry name" value="2-Hacid_dh_1"/>
    <property type="match status" value="1"/>
</dbReference>
<keyword evidence="5" id="KW-1185">Reference proteome</keyword>
<gene>
    <name evidence="4" type="ORF">JHE00_24390</name>
</gene>
<dbReference type="GO" id="GO:0051287">
    <property type="term" value="F:NAD binding"/>
    <property type="evidence" value="ECO:0007669"/>
    <property type="project" value="InterPro"/>
</dbReference>
<proteinExistence type="predicted"/>
<name>A0A934QVT9_9PSEU</name>
<evidence type="ECO:0000256" key="1">
    <source>
        <dbReference type="ARBA" id="ARBA00023002"/>
    </source>
</evidence>
<evidence type="ECO:0000313" key="5">
    <source>
        <dbReference type="Proteomes" id="UP000635245"/>
    </source>
</evidence>
<dbReference type="Pfam" id="PF02826">
    <property type="entry name" value="2-Hacid_dh_C"/>
    <property type="match status" value="1"/>
</dbReference>
<reference evidence="4" key="1">
    <citation type="submission" date="2020-12" db="EMBL/GenBank/DDBJ databases">
        <title>Prauserella sp. ASG 168, a novel actinomycete isolated from cave rock.</title>
        <authorList>
            <person name="Suriyachadkun C."/>
        </authorList>
    </citation>
    <scope>NUCLEOTIDE SEQUENCE</scope>
    <source>
        <strain evidence="4">ASG 168</strain>
    </source>
</reference>
<sequence>MTTPPDDRPLVLVTGPVTVDQVHQIARAAPSRQIRRVTTRAELAEHLAAAEVLATPAEEVPTALLRHARRLRWVHLWAAGADAALSPELVEHSATLTSSKGHGAVPLAEHALMLMLMLSRDAPRWLRAQRLRRWEPFAHGELNGLTVGIIGLGNSGSDLARKAKAFHMTVLGMRRGTVRPDGVDELFPVSRLGEMLSLSDFVVVTAPRTPETVGLLGEPEFRRMRRTAHFVCISRGGVADDAALLRALREGWIAGAGIDAHGVEPLPPDSPFWDLPNVILTPHNGTSRSETRQRGVDVFCQNLGRHVEGHPLVNLIDKQTGY</sequence>
<protein>
    <submittedName>
        <fullName evidence="4">D-2-hydroxyacid dehydrogenase</fullName>
    </submittedName>
</protein>
<dbReference type="Proteomes" id="UP000635245">
    <property type="component" value="Unassembled WGS sequence"/>
</dbReference>
<dbReference type="InterPro" id="IPR006140">
    <property type="entry name" value="D-isomer_DH_NAD-bd"/>
</dbReference>
<dbReference type="SUPFAM" id="SSF52283">
    <property type="entry name" value="Formate/glycerate dehydrogenase catalytic domain-like"/>
    <property type="match status" value="1"/>
</dbReference>
<comment type="caution">
    <text evidence="4">The sequence shown here is derived from an EMBL/GenBank/DDBJ whole genome shotgun (WGS) entry which is preliminary data.</text>
</comment>
<accession>A0A934QVT9</accession>
<organism evidence="4 5">
    <name type="scientific">Prauserella cavernicola</name>
    <dbReference type="NCBI Taxonomy" id="2800127"/>
    <lineage>
        <taxon>Bacteria</taxon>
        <taxon>Bacillati</taxon>
        <taxon>Actinomycetota</taxon>
        <taxon>Actinomycetes</taxon>
        <taxon>Pseudonocardiales</taxon>
        <taxon>Pseudonocardiaceae</taxon>
        <taxon>Prauserella</taxon>
    </lineage>
</organism>
<dbReference type="Gene3D" id="3.40.50.720">
    <property type="entry name" value="NAD(P)-binding Rossmann-like Domain"/>
    <property type="match status" value="2"/>
</dbReference>
<evidence type="ECO:0000313" key="4">
    <source>
        <dbReference type="EMBL" id="MBK1787476.1"/>
    </source>
</evidence>
<keyword evidence="1" id="KW-0560">Oxidoreductase</keyword>
<evidence type="ECO:0000256" key="2">
    <source>
        <dbReference type="ARBA" id="ARBA00023027"/>
    </source>
</evidence>
<dbReference type="SUPFAM" id="SSF51735">
    <property type="entry name" value="NAD(P)-binding Rossmann-fold domains"/>
    <property type="match status" value="1"/>
</dbReference>
<feature type="domain" description="D-isomer specific 2-hydroxyacid dehydrogenase NAD-binding" evidence="3">
    <location>
        <begin position="112"/>
        <end position="285"/>
    </location>
</feature>
<dbReference type="InterPro" id="IPR036291">
    <property type="entry name" value="NAD(P)-bd_dom_sf"/>
</dbReference>
<dbReference type="GO" id="GO:0016491">
    <property type="term" value="F:oxidoreductase activity"/>
    <property type="evidence" value="ECO:0007669"/>
    <property type="project" value="UniProtKB-KW"/>
</dbReference>